<evidence type="ECO:0000313" key="2">
    <source>
        <dbReference type="Proteomes" id="UP001438707"/>
    </source>
</evidence>
<gene>
    <name evidence="1" type="ORF">WJX74_008586</name>
</gene>
<reference evidence="1 2" key="1">
    <citation type="journal article" date="2024" name="Nat. Commun.">
        <title>Phylogenomics reveals the evolutionary origins of lichenization in chlorophyte algae.</title>
        <authorList>
            <person name="Puginier C."/>
            <person name="Libourel C."/>
            <person name="Otte J."/>
            <person name="Skaloud P."/>
            <person name="Haon M."/>
            <person name="Grisel S."/>
            <person name="Petersen M."/>
            <person name="Berrin J.G."/>
            <person name="Delaux P.M."/>
            <person name="Dal Grande F."/>
            <person name="Keller J."/>
        </authorList>
    </citation>
    <scope>NUCLEOTIDE SEQUENCE [LARGE SCALE GENOMIC DNA]</scope>
    <source>
        <strain evidence="1 2">SAG 2145</strain>
    </source>
</reference>
<organism evidence="1 2">
    <name type="scientific">Apatococcus lobatus</name>
    <dbReference type="NCBI Taxonomy" id="904363"/>
    <lineage>
        <taxon>Eukaryota</taxon>
        <taxon>Viridiplantae</taxon>
        <taxon>Chlorophyta</taxon>
        <taxon>core chlorophytes</taxon>
        <taxon>Trebouxiophyceae</taxon>
        <taxon>Chlorellales</taxon>
        <taxon>Chlorellaceae</taxon>
        <taxon>Apatococcus</taxon>
    </lineage>
</organism>
<dbReference type="Proteomes" id="UP001438707">
    <property type="component" value="Unassembled WGS sequence"/>
</dbReference>
<dbReference type="AlphaFoldDB" id="A0AAW1SBK8"/>
<dbReference type="EMBL" id="JALJOS010000002">
    <property type="protein sequence ID" value="KAK9843202.1"/>
    <property type="molecule type" value="Genomic_DNA"/>
</dbReference>
<protein>
    <submittedName>
        <fullName evidence="1">Uncharacterized protein</fullName>
    </submittedName>
</protein>
<proteinExistence type="predicted"/>
<keyword evidence="2" id="KW-1185">Reference proteome</keyword>
<comment type="caution">
    <text evidence="1">The sequence shown here is derived from an EMBL/GenBank/DDBJ whole genome shotgun (WGS) entry which is preliminary data.</text>
</comment>
<accession>A0AAW1SBK8</accession>
<evidence type="ECO:0000313" key="1">
    <source>
        <dbReference type="EMBL" id="KAK9843202.1"/>
    </source>
</evidence>
<name>A0AAW1SBK8_9CHLO</name>
<sequence>MVEQGRLCSQQKTCPVWVDGPLRHRRYPLPTSRLADGSRYMQAIQRDIRDLLRGIEGISDCHSMMDHSFDELQRSQIFDAILVAREHSNGTNRSA</sequence>